<feature type="region of interest" description="Disordered" evidence="2">
    <location>
        <begin position="1"/>
        <end position="24"/>
    </location>
</feature>
<accession>A0ABV4BFG7</accession>
<dbReference type="Gene3D" id="3.30.2140.20">
    <property type="match status" value="1"/>
</dbReference>
<gene>
    <name evidence="3" type="ORF">ABC977_01580</name>
</gene>
<dbReference type="InterPro" id="IPR001447">
    <property type="entry name" value="Arylamine_N-AcTrfase"/>
</dbReference>
<sequence length="222" mass="25124">MPGRTRARSPNVLHSASSRPWRRQRKPLRAAPVALGILVRFLRSKASPPIRLLKSRWTSEYNGTWTIRRIARGGPSREPSLKRCIDEVCRCPAGRFSARARRRRAAEPRGGFCYELNGLFASLLRALGFDVVMLEASVMDGRGEFGPAFDHMTLVVTLDERWIVDVGFGDSFREPFRLAERAEQEQEQEQGQLAYRIEEGSGGRLILMKAGWDDGYLSGQLF</sequence>
<dbReference type="SUPFAM" id="SSF54001">
    <property type="entry name" value="Cysteine proteinases"/>
    <property type="match status" value="1"/>
</dbReference>
<dbReference type="RefSeq" id="WP_369665482.1">
    <property type="nucleotide sequence ID" value="NZ_JBDKXB010000002.1"/>
</dbReference>
<evidence type="ECO:0000256" key="1">
    <source>
        <dbReference type="ARBA" id="ARBA00006547"/>
    </source>
</evidence>
<comment type="similarity">
    <text evidence="1">Belongs to the arylamine N-acetyltransferase family.</text>
</comment>
<dbReference type="InterPro" id="IPR038765">
    <property type="entry name" value="Papain-like_cys_pep_sf"/>
</dbReference>
<dbReference type="PANTHER" id="PTHR11786:SF0">
    <property type="entry name" value="ARYLAMINE N-ACETYLTRANSFERASE 4-RELATED"/>
    <property type="match status" value="1"/>
</dbReference>
<proteinExistence type="inferred from homology"/>
<dbReference type="EMBL" id="JBDKXB010000002">
    <property type="protein sequence ID" value="MEY6431095.1"/>
    <property type="molecule type" value="Genomic_DNA"/>
</dbReference>
<keyword evidence="4" id="KW-1185">Reference proteome</keyword>
<organism evidence="3 4">
    <name type="scientific">Thioalkalicoccus limnaeus</name>
    <dbReference type="NCBI Taxonomy" id="120681"/>
    <lineage>
        <taxon>Bacteria</taxon>
        <taxon>Pseudomonadati</taxon>
        <taxon>Pseudomonadota</taxon>
        <taxon>Gammaproteobacteria</taxon>
        <taxon>Chromatiales</taxon>
        <taxon>Chromatiaceae</taxon>
        <taxon>Thioalkalicoccus</taxon>
    </lineage>
</organism>
<comment type="caution">
    <text evidence="3">The sequence shown here is derived from an EMBL/GenBank/DDBJ whole genome shotgun (WGS) entry which is preliminary data.</text>
</comment>
<evidence type="ECO:0000313" key="4">
    <source>
        <dbReference type="Proteomes" id="UP001564408"/>
    </source>
</evidence>
<evidence type="ECO:0000256" key="2">
    <source>
        <dbReference type="SAM" id="MobiDB-lite"/>
    </source>
</evidence>
<dbReference type="PANTHER" id="PTHR11786">
    <property type="entry name" value="N-HYDROXYARYLAMINE O-ACETYLTRANSFERASE"/>
    <property type="match status" value="1"/>
</dbReference>
<evidence type="ECO:0000313" key="3">
    <source>
        <dbReference type="EMBL" id="MEY6431095.1"/>
    </source>
</evidence>
<name>A0ABV4BFG7_9GAMM</name>
<dbReference type="InterPro" id="IPR053710">
    <property type="entry name" value="Arylamine_NAT_domain_sf"/>
</dbReference>
<reference evidence="3 4" key="1">
    <citation type="submission" date="2024-05" db="EMBL/GenBank/DDBJ databases">
        <title>Genome Sequence and Characterization of the New Strain Purple Sulfur Bacterium of Genus Thioalkalicoccus.</title>
        <authorList>
            <person name="Bryantseva I.A."/>
            <person name="Kyndt J.A."/>
            <person name="Imhoff J.F."/>
        </authorList>
    </citation>
    <scope>NUCLEOTIDE SEQUENCE [LARGE SCALE GENOMIC DNA]</scope>
    <source>
        <strain evidence="3 4">Um2</strain>
    </source>
</reference>
<dbReference type="Pfam" id="PF00797">
    <property type="entry name" value="Acetyltransf_2"/>
    <property type="match status" value="1"/>
</dbReference>
<protein>
    <submittedName>
        <fullName evidence="3">Arylamine N-acetyltransferase</fullName>
    </submittedName>
</protein>
<dbReference type="Proteomes" id="UP001564408">
    <property type="component" value="Unassembled WGS sequence"/>
</dbReference>